<dbReference type="SMART" id="SM00382">
    <property type="entry name" value="AAA"/>
    <property type="match status" value="1"/>
</dbReference>
<keyword evidence="2" id="KW-0547">Nucleotide-binding</keyword>
<protein>
    <submittedName>
        <fullName evidence="5">ABC transporter ATP-binding protein</fullName>
    </submittedName>
</protein>
<dbReference type="EMBL" id="BAAAGX010000016">
    <property type="protein sequence ID" value="GAA0251377.1"/>
    <property type="molecule type" value="Genomic_DNA"/>
</dbReference>
<dbReference type="SUPFAM" id="SSF52540">
    <property type="entry name" value="P-loop containing nucleoside triphosphate hydrolases"/>
    <property type="match status" value="1"/>
</dbReference>
<dbReference type="InterPro" id="IPR027417">
    <property type="entry name" value="P-loop_NTPase"/>
</dbReference>
<reference evidence="5 6" key="1">
    <citation type="journal article" date="2019" name="Int. J. Syst. Evol. Microbiol.">
        <title>The Global Catalogue of Microorganisms (GCM) 10K type strain sequencing project: providing services to taxonomists for standard genome sequencing and annotation.</title>
        <authorList>
            <consortium name="The Broad Institute Genomics Platform"/>
            <consortium name="The Broad Institute Genome Sequencing Center for Infectious Disease"/>
            <person name="Wu L."/>
            <person name="Ma J."/>
        </authorList>
    </citation>
    <scope>NUCLEOTIDE SEQUENCE [LARGE SCALE GENOMIC DNA]</scope>
    <source>
        <strain evidence="5 6">JCM 10425</strain>
    </source>
</reference>
<evidence type="ECO:0000256" key="3">
    <source>
        <dbReference type="ARBA" id="ARBA00022840"/>
    </source>
</evidence>
<keyword evidence="6" id="KW-1185">Reference proteome</keyword>
<gene>
    <name evidence="5" type="ORF">GCM10009539_40630</name>
</gene>
<sequence>MDSGPSVTVRGVSKTFGRVHALDDVDLTLTPGSLTALVGPSGCGKSTLLRMIAGLETVTDGSVLVDGEPPDVLRSRGDVAVAFQDANLLPWRTVTSNVALALKLAGRRPDPARVAALIRTVGLDGFESARPAQLSGGMRQRVAIARCLVTRPRLLLLDEPFGAVDELTRRRLNVELPPIWQQQPTTALLVTHSIPEAVLLADEIVVMSRRPGTVLATVPVALERPRRASQLHSAAFHALVDEVGDLLSVDRDAPAVAAGHGA</sequence>
<dbReference type="InterPro" id="IPR017871">
    <property type="entry name" value="ABC_transporter-like_CS"/>
</dbReference>
<dbReference type="RefSeq" id="WP_344650437.1">
    <property type="nucleotide sequence ID" value="NZ_BAAAGX010000016.1"/>
</dbReference>
<dbReference type="CDD" id="cd03293">
    <property type="entry name" value="ABC_NrtD_SsuB_transporters"/>
    <property type="match status" value="1"/>
</dbReference>
<dbReference type="InterPro" id="IPR003593">
    <property type="entry name" value="AAA+_ATPase"/>
</dbReference>
<evidence type="ECO:0000313" key="5">
    <source>
        <dbReference type="EMBL" id="GAA0251377.1"/>
    </source>
</evidence>
<dbReference type="Gene3D" id="3.40.50.300">
    <property type="entry name" value="P-loop containing nucleotide triphosphate hydrolases"/>
    <property type="match status" value="1"/>
</dbReference>
<accession>A0ABN0UI42</accession>
<organism evidence="5 6">
    <name type="scientific">Cryptosporangium japonicum</name>
    <dbReference type="NCBI Taxonomy" id="80872"/>
    <lineage>
        <taxon>Bacteria</taxon>
        <taxon>Bacillati</taxon>
        <taxon>Actinomycetota</taxon>
        <taxon>Actinomycetes</taxon>
        <taxon>Cryptosporangiales</taxon>
        <taxon>Cryptosporangiaceae</taxon>
        <taxon>Cryptosporangium</taxon>
    </lineage>
</organism>
<dbReference type="GO" id="GO:0005524">
    <property type="term" value="F:ATP binding"/>
    <property type="evidence" value="ECO:0007669"/>
    <property type="project" value="UniProtKB-KW"/>
</dbReference>
<dbReference type="PROSITE" id="PS50893">
    <property type="entry name" value="ABC_TRANSPORTER_2"/>
    <property type="match status" value="1"/>
</dbReference>
<keyword evidence="3 5" id="KW-0067">ATP-binding</keyword>
<evidence type="ECO:0000259" key="4">
    <source>
        <dbReference type="PROSITE" id="PS50893"/>
    </source>
</evidence>
<dbReference type="Pfam" id="PF00005">
    <property type="entry name" value="ABC_tran"/>
    <property type="match status" value="1"/>
</dbReference>
<dbReference type="Proteomes" id="UP001500967">
    <property type="component" value="Unassembled WGS sequence"/>
</dbReference>
<proteinExistence type="predicted"/>
<dbReference type="InterPro" id="IPR003439">
    <property type="entry name" value="ABC_transporter-like_ATP-bd"/>
</dbReference>
<dbReference type="PANTHER" id="PTHR42788">
    <property type="entry name" value="TAURINE IMPORT ATP-BINDING PROTEIN-RELATED"/>
    <property type="match status" value="1"/>
</dbReference>
<keyword evidence="1" id="KW-0813">Transport</keyword>
<dbReference type="PROSITE" id="PS00211">
    <property type="entry name" value="ABC_TRANSPORTER_1"/>
    <property type="match status" value="1"/>
</dbReference>
<evidence type="ECO:0000313" key="6">
    <source>
        <dbReference type="Proteomes" id="UP001500967"/>
    </source>
</evidence>
<evidence type="ECO:0000256" key="2">
    <source>
        <dbReference type="ARBA" id="ARBA00022741"/>
    </source>
</evidence>
<dbReference type="InterPro" id="IPR050166">
    <property type="entry name" value="ABC_transporter_ATP-bind"/>
</dbReference>
<name>A0ABN0UI42_9ACTN</name>
<evidence type="ECO:0000256" key="1">
    <source>
        <dbReference type="ARBA" id="ARBA00022448"/>
    </source>
</evidence>
<comment type="caution">
    <text evidence="5">The sequence shown here is derived from an EMBL/GenBank/DDBJ whole genome shotgun (WGS) entry which is preliminary data.</text>
</comment>
<feature type="domain" description="ABC transporter" evidence="4">
    <location>
        <begin position="7"/>
        <end position="234"/>
    </location>
</feature>
<dbReference type="PANTHER" id="PTHR42788:SF20">
    <property type="entry name" value="ABC TRANSPORTER ATP-BINDING PROTEIN"/>
    <property type="match status" value="1"/>
</dbReference>